<protein>
    <submittedName>
        <fullName evidence="1">Uncharacterized protein</fullName>
    </submittedName>
</protein>
<sequence>MIKIKNLESLTAFLTKHADEPAECVSITEVHDVKRTTLLWPQDHVDIRYCTQSGKVGEISFMPEDPDLKEWVDFLGMRDLWV</sequence>
<accession>A0A7M1RUY9</accession>
<dbReference type="KEGG" id="vg:65131860"/>
<dbReference type="GeneID" id="65131860"/>
<reference evidence="1 2" key="1">
    <citation type="submission" date="2020-07" db="EMBL/GenBank/DDBJ databases">
        <title>Taxonomic proposal: Crassvirales, a new order of highly abundant and diverse bacterial viruses.</title>
        <authorList>
            <person name="Shkoporov A.N."/>
            <person name="Stockdale S.R."/>
            <person name="Guerin E."/>
            <person name="Ross R.P."/>
            <person name="Hill C."/>
        </authorList>
    </citation>
    <scope>NUCLEOTIDE SEQUENCE [LARGE SCALE GENOMIC DNA]</scope>
</reference>
<name>A0A7M1RUY9_9CAUD</name>
<evidence type="ECO:0000313" key="1">
    <source>
        <dbReference type="EMBL" id="QOR57701.1"/>
    </source>
</evidence>
<dbReference type="Proteomes" id="UP000594129">
    <property type="component" value="Segment"/>
</dbReference>
<dbReference type="EMBL" id="MT774409">
    <property type="protein sequence ID" value="QOR57701.1"/>
    <property type="molecule type" value="Genomic_DNA"/>
</dbReference>
<organism evidence="1 2">
    <name type="scientific">uncultured phage cr131_1</name>
    <dbReference type="NCBI Taxonomy" id="2772093"/>
    <lineage>
        <taxon>Viruses</taxon>
        <taxon>Duplodnaviria</taxon>
        <taxon>Heunggongvirae</taxon>
        <taxon>Uroviricota</taxon>
        <taxon>Caudoviricetes</taxon>
        <taxon>Crassvirales</taxon>
        <taxon>Suoliviridae</taxon>
        <taxon>Oafivirinae</taxon>
        <taxon>Cacepaovirus</taxon>
        <taxon>Cacepaovirus simiae</taxon>
    </lineage>
</organism>
<dbReference type="RefSeq" id="YP_010113341.1">
    <property type="nucleotide sequence ID" value="NC_055902.1"/>
</dbReference>
<keyword evidence="2" id="KW-1185">Reference proteome</keyword>
<evidence type="ECO:0000313" key="2">
    <source>
        <dbReference type="Proteomes" id="UP000594129"/>
    </source>
</evidence>
<proteinExistence type="predicted"/>